<keyword evidence="4 10" id="KW-1133">Transmembrane helix</keyword>
<keyword evidence="2" id="KW-1003">Cell membrane</keyword>
<dbReference type="GO" id="GO:0005886">
    <property type="term" value="C:plasma membrane"/>
    <property type="evidence" value="ECO:0007669"/>
    <property type="project" value="UniProtKB-SubCell"/>
</dbReference>
<dbReference type="Proteomes" id="UP001283361">
    <property type="component" value="Unassembled WGS sequence"/>
</dbReference>
<evidence type="ECO:0000256" key="2">
    <source>
        <dbReference type="ARBA" id="ARBA00022475"/>
    </source>
</evidence>
<feature type="transmembrane region" description="Helical" evidence="10">
    <location>
        <begin position="113"/>
        <end position="137"/>
    </location>
</feature>
<proteinExistence type="predicted"/>
<evidence type="ECO:0000256" key="9">
    <source>
        <dbReference type="ARBA" id="ARBA00023224"/>
    </source>
</evidence>
<evidence type="ECO:0000256" key="4">
    <source>
        <dbReference type="ARBA" id="ARBA00022989"/>
    </source>
</evidence>
<feature type="transmembrane region" description="Helical" evidence="10">
    <location>
        <begin position="430"/>
        <end position="449"/>
    </location>
</feature>
<evidence type="ECO:0000256" key="5">
    <source>
        <dbReference type="ARBA" id="ARBA00023040"/>
    </source>
</evidence>
<evidence type="ECO:0000256" key="8">
    <source>
        <dbReference type="ARBA" id="ARBA00023180"/>
    </source>
</evidence>
<dbReference type="Gene3D" id="1.20.1070.10">
    <property type="entry name" value="Rhodopsin 7-helix transmembrane proteins"/>
    <property type="match status" value="2"/>
</dbReference>
<keyword evidence="8" id="KW-0325">Glycoprotein</keyword>
<dbReference type="GO" id="GO:0004930">
    <property type="term" value="F:G protein-coupled receptor activity"/>
    <property type="evidence" value="ECO:0007669"/>
    <property type="project" value="UniProtKB-KW"/>
</dbReference>
<evidence type="ECO:0000256" key="7">
    <source>
        <dbReference type="ARBA" id="ARBA00023170"/>
    </source>
</evidence>
<evidence type="ECO:0000313" key="13">
    <source>
        <dbReference type="Proteomes" id="UP001283361"/>
    </source>
</evidence>
<evidence type="ECO:0000313" key="12">
    <source>
        <dbReference type="EMBL" id="KAK3772035.1"/>
    </source>
</evidence>
<evidence type="ECO:0000259" key="11">
    <source>
        <dbReference type="PROSITE" id="PS50262"/>
    </source>
</evidence>
<feature type="transmembrane region" description="Helical" evidence="10">
    <location>
        <begin position="294"/>
        <end position="316"/>
    </location>
</feature>
<feature type="domain" description="G-protein coupled receptors family 1 profile" evidence="11">
    <location>
        <begin position="238"/>
        <end position="446"/>
    </location>
</feature>
<comment type="caution">
    <text evidence="12">The sequence shown here is derived from an EMBL/GenBank/DDBJ whole genome shotgun (WGS) entry which is preliminary data.</text>
</comment>
<feature type="transmembrane region" description="Helical" evidence="10">
    <location>
        <begin position="78"/>
        <end position="101"/>
    </location>
</feature>
<keyword evidence="6 10" id="KW-0472">Membrane</keyword>
<accession>A0AAE1DJF8</accession>
<keyword evidence="3 10" id="KW-0812">Transmembrane</keyword>
<feature type="transmembrane region" description="Helical" evidence="10">
    <location>
        <begin position="43"/>
        <end position="66"/>
    </location>
</feature>
<keyword evidence="9" id="KW-0807">Transducer</keyword>
<dbReference type="PANTHER" id="PTHR24246:SF27">
    <property type="entry name" value="ADENOSINE RECEPTOR, ISOFORM A"/>
    <property type="match status" value="1"/>
</dbReference>
<gene>
    <name evidence="12" type="ORF">RRG08_008273</name>
</gene>
<feature type="transmembrane region" description="Helical" evidence="10">
    <location>
        <begin position="382"/>
        <end position="410"/>
    </location>
</feature>
<evidence type="ECO:0000256" key="6">
    <source>
        <dbReference type="ARBA" id="ARBA00023136"/>
    </source>
</evidence>
<dbReference type="InterPro" id="IPR017452">
    <property type="entry name" value="GPCR_Rhodpsn_7TM"/>
</dbReference>
<keyword evidence="5" id="KW-0297">G-protein coupled receptor</keyword>
<organism evidence="12 13">
    <name type="scientific">Elysia crispata</name>
    <name type="common">lettuce slug</name>
    <dbReference type="NCBI Taxonomy" id="231223"/>
    <lineage>
        <taxon>Eukaryota</taxon>
        <taxon>Metazoa</taxon>
        <taxon>Spiralia</taxon>
        <taxon>Lophotrochozoa</taxon>
        <taxon>Mollusca</taxon>
        <taxon>Gastropoda</taxon>
        <taxon>Heterobranchia</taxon>
        <taxon>Euthyneura</taxon>
        <taxon>Panpulmonata</taxon>
        <taxon>Sacoglossa</taxon>
        <taxon>Placobranchoidea</taxon>
        <taxon>Plakobranchidae</taxon>
        <taxon>Elysia</taxon>
    </lineage>
</organism>
<evidence type="ECO:0000256" key="1">
    <source>
        <dbReference type="ARBA" id="ARBA00004651"/>
    </source>
</evidence>
<dbReference type="AlphaFoldDB" id="A0AAE1DJF8"/>
<dbReference type="PANTHER" id="PTHR24246">
    <property type="entry name" value="OLFACTORY RECEPTOR AND ADENOSINE RECEPTOR"/>
    <property type="match status" value="1"/>
</dbReference>
<reference evidence="12" key="1">
    <citation type="journal article" date="2023" name="G3 (Bethesda)">
        <title>A reference genome for the long-term kleptoplast-retaining sea slug Elysia crispata morphotype clarki.</title>
        <authorList>
            <person name="Eastman K.E."/>
            <person name="Pendleton A.L."/>
            <person name="Shaikh M.A."/>
            <person name="Suttiyut T."/>
            <person name="Ogas R."/>
            <person name="Tomko P."/>
            <person name="Gavelis G."/>
            <person name="Widhalm J.R."/>
            <person name="Wisecaver J.H."/>
        </authorList>
    </citation>
    <scope>NUCLEOTIDE SEQUENCE</scope>
    <source>
        <strain evidence="12">ECLA1</strain>
    </source>
</reference>
<feature type="transmembrane region" description="Helical" evidence="10">
    <location>
        <begin position="328"/>
        <end position="355"/>
    </location>
</feature>
<sequence length="464" mass="51047">MEMPLLTTVKNVSLIVVNATEQDRPLVPLVGFSTYRVFLLMNGFGLTGSIAVFGVCSNSLNLVVYLKLGLRETTNMSFFTLALVDWVVSVCSCLSVLAHLSEISPVGEEIAHLGYQVSAVMFPCLGLGAWITAVLSVERCLCIVLPLKVSTADVELCLCIVLSLKVSTADVELCLCIVLPLKVSRTAVELCPSIVMPLEVSTTAVELCPSIVMPLEVSTTAVELCLSVDMPLKVRITAINLFLSVVMPLKVSRTAVELCPSIVVSLKVSTPAIELSPSIVVSSKVKTIVTRQRLVCLICGMAVYQVVFAVLMLTIVHPPYNKPNPTRVVLLLYSVSIPVFLCFTLVFCSTTFMVIRLRRTLEWRTATTAQAASTSGVKERKVVLSVLWVCIMFIVCFTPNVALFVITIVYPTFTFWDPHYGWLVHIMYSFSYLFQTVSSSSNIFIYYFVSTRFREVFKGLCAST</sequence>
<dbReference type="SUPFAM" id="SSF81321">
    <property type="entry name" value="Family A G protein-coupled receptor-like"/>
    <property type="match status" value="2"/>
</dbReference>
<dbReference type="EMBL" id="JAWDGP010003662">
    <property type="protein sequence ID" value="KAK3772035.1"/>
    <property type="molecule type" value="Genomic_DNA"/>
</dbReference>
<comment type="subcellular location">
    <subcellularLocation>
        <location evidence="1">Cell membrane</location>
        <topology evidence="1">Multi-pass membrane protein</topology>
    </subcellularLocation>
</comment>
<dbReference type="PROSITE" id="PS50262">
    <property type="entry name" value="G_PROTEIN_RECEP_F1_2"/>
    <property type="match status" value="1"/>
</dbReference>
<evidence type="ECO:0000256" key="3">
    <source>
        <dbReference type="ARBA" id="ARBA00022692"/>
    </source>
</evidence>
<protein>
    <recommendedName>
        <fullName evidence="11">G-protein coupled receptors family 1 profile domain-containing protein</fullName>
    </recommendedName>
</protein>
<keyword evidence="7" id="KW-0675">Receptor</keyword>
<keyword evidence="13" id="KW-1185">Reference proteome</keyword>
<evidence type="ECO:0000256" key="10">
    <source>
        <dbReference type="SAM" id="Phobius"/>
    </source>
</evidence>
<name>A0AAE1DJF8_9GAST</name>